<dbReference type="InterPro" id="IPR011342">
    <property type="entry name" value="Shikimate_DH"/>
</dbReference>
<dbReference type="Pfam" id="PF08501">
    <property type="entry name" value="Shikimate_dh_N"/>
    <property type="match status" value="1"/>
</dbReference>
<evidence type="ECO:0000313" key="12">
    <source>
        <dbReference type="EMBL" id="NQV64374.1"/>
    </source>
</evidence>
<feature type="binding site" evidence="8">
    <location>
        <position position="61"/>
    </location>
    <ligand>
        <name>shikimate</name>
        <dbReference type="ChEBI" id="CHEBI:36208"/>
    </ligand>
</feature>
<comment type="caution">
    <text evidence="12">The sequence shown here is derived from an EMBL/GenBank/DDBJ whole genome shotgun (WGS) entry which is preliminary data.</text>
</comment>
<dbReference type="Pfam" id="PF18317">
    <property type="entry name" value="SDH_C"/>
    <property type="match status" value="1"/>
</dbReference>
<reference evidence="12" key="1">
    <citation type="submission" date="2020-05" db="EMBL/GenBank/DDBJ databases">
        <title>Sulfur intermediates as new biogeochemical hubs in an aquatic model microbial ecosystem.</title>
        <authorList>
            <person name="Vigneron A."/>
        </authorList>
    </citation>
    <scope>NUCLEOTIDE SEQUENCE</scope>
    <source>
        <strain evidence="12">Bin.250</strain>
    </source>
</reference>
<feature type="binding site" evidence="8">
    <location>
        <position position="86"/>
    </location>
    <ligand>
        <name>shikimate</name>
        <dbReference type="ChEBI" id="CHEBI:36208"/>
    </ligand>
</feature>
<dbReference type="GO" id="GO:0050661">
    <property type="term" value="F:NADP binding"/>
    <property type="evidence" value="ECO:0007669"/>
    <property type="project" value="InterPro"/>
</dbReference>
<dbReference type="Gene3D" id="3.40.50.720">
    <property type="entry name" value="NAD(P)-binding Rossmann-like Domain"/>
    <property type="match status" value="1"/>
</dbReference>
<dbReference type="GO" id="GO:0008652">
    <property type="term" value="P:amino acid biosynthetic process"/>
    <property type="evidence" value="ECO:0007669"/>
    <property type="project" value="UniProtKB-KW"/>
</dbReference>
<dbReference type="InterPro" id="IPR022893">
    <property type="entry name" value="Shikimate_DH_fam"/>
</dbReference>
<dbReference type="GO" id="GO:0019632">
    <property type="term" value="P:shikimate metabolic process"/>
    <property type="evidence" value="ECO:0007669"/>
    <property type="project" value="InterPro"/>
</dbReference>
<gene>
    <name evidence="8 12" type="primary">aroE</name>
    <name evidence="12" type="ORF">HQ497_03320</name>
</gene>
<dbReference type="CDD" id="cd01065">
    <property type="entry name" value="NAD_bind_Shikimate_DH"/>
    <property type="match status" value="1"/>
</dbReference>
<evidence type="ECO:0000259" key="11">
    <source>
        <dbReference type="Pfam" id="PF18317"/>
    </source>
</evidence>
<dbReference type="GO" id="GO:0005829">
    <property type="term" value="C:cytosol"/>
    <property type="evidence" value="ECO:0007669"/>
    <property type="project" value="TreeGrafter"/>
</dbReference>
<dbReference type="EMBL" id="JABMOJ010000116">
    <property type="protein sequence ID" value="NQV64374.1"/>
    <property type="molecule type" value="Genomic_DNA"/>
</dbReference>
<dbReference type="GO" id="GO:0009073">
    <property type="term" value="P:aromatic amino acid family biosynthetic process"/>
    <property type="evidence" value="ECO:0007669"/>
    <property type="project" value="UniProtKB-KW"/>
</dbReference>
<protein>
    <recommendedName>
        <fullName evidence="2 8">Shikimate dehydrogenase (NADP(+))</fullName>
        <shortName evidence="8">SDH</shortName>
        <ecNumber evidence="2 8">1.1.1.25</ecNumber>
    </recommendedName>
</protein>
<dbReference type="NCBIfam" id="NF001310">
    <property type="entry name" value="PRK00258.1-2"/>
    <property type="match status" value="1"/>
</dbReference>
<dbReference type="NCBIfam" id="TIGR00507">
    <property type="entry name" value="aroE"/>
    <property type="match status" value="1"/>
</dbReference>
<evidence type="ECO:0000256" key="5">
    <source>
        <dbReference type="ARBA" id="ARBA00023002"/>
    </source>
</evidence>
<keyword evidence="5 8" id="KW-0560">Oxidoreductase</keyword>
<dbReference type="Pfam" id="PF01488">
    <property type="entry name" value="Shikimate_DH"/>
    <property type="match status" value="1"/>
</dbReference>
<comment type="similarity">
    <text evidence="8">Belongs to the shikimate dehydrogenase family.</text>
</comment>
<comment type="catalytic activity">
    <reaction evidence="7 8">
        <text>shikimate + NADP(+) = 3-dehydroshikimate + NADPH + H(+)</text>
        <dbReference type="Rhea" id="RHEA:17737"/>
        <dbReference type="ChEBI" id="CHEBI:15378"/>
        <dbReference type="ChEBI" id="CHEBI:16630"/>
        <dbReference type="ChEBI" id="CHEBI:36208"/>
        <dbReference type="ChEBI" id="CHEBI:57783"/>
        <dbReference type="ChEBI" id="CHEBI:58349"/>
        <dbReference type="EC" id="1.1.1.25"/>
    </reaction>
</comment>
<dbReference type="PANTHER" id="PTHR21089">
    <property type="entry name" value="SHIKIMATE DEHYDROGENASE"/>
    <property type="match status" value="1"/>
</dbReference>
<evidence type="ECO:0000256" key="1">
    <source>
        <dbReference type="ARBA" id="ARBA00004871"/>
    </source>
</evidence>
<feature type="binding site" evidence="8">
    <location>
        <position position="243"/>
    </location>
    <ligand>
        <name>shikimate</name>
        <dbReference type="ChEBI" id="CHEBI:36208"/>
    </ligand>
</feature>
<dbReference type="GO" id="GO:0009423">
    <property type="term" value="P:chorismate biosynthetic process"/>
    <property type="evidence" value="ECO:0007669"/>
    <property type="project" value="UniProtKB-UniRule"/>
</dbReference>
<keyword evidence="6 8" id="KW-0057">Aromatic amino acid biosynthesis</keyword>
<dbReference type="PANTHER" id="PTHR21089:SF1">
    <property type="entry name" value="BIFUNCTIONAL 3-DEHYDROQUINATE DEHYDRATASE_SHIKIMATE DEHYDROGENASE, CHLOROPLASTIC"/>
    <property type="match status" value="1"/>
</dbReference>
<dbReference type="SUPFAM" id="SSF53223">
    <property type="entry name" value="Aminoacid dehydrogenase-like, N-terminal domain"/>
    <property type="match status" value="1"/>
</dbReference>
<dbReference type="InterPro" id="IPR036291">
    <property type="entry name" value="NAD(P)-bd_dom_sf"/>
</dbReference>
<dbReference type="InterPro" id="IPR006151">
    <property type="entry name" value="Shikm_DH/Glu-tRNA_Rdtase"/>
</dbReference>
<name>A0A972VW35_9GAMM</name>
<evidence type="ECO:0000256" key="4">
    <source>
        <dbReference type="ARBA" id="ARBA00022857"/>
    </source>
</evidence>
<evidence type="ECO:0000313" key="13">
    <source>
        <dbReference type="Proteomes" id="UP000754644"/>
    </source>
</evidence>
<feature type="binding site" evidence="8">
    <location>
        <position position="236"/>
    </location>
    <ligand>
        <name>NADP(+)</name>
        <dbReference type="ChEBI" id="CHEBI:58349"/>
    </ligand>
</feature>
<keyword evidence="4 8" id="KW-0521">NADP</keyword>
<evidence type="ECO:0000256" key="7">
    <source>
        <dbReference type="ARBA" id="ARBA00049442"/>
    </source>
</evidence>
<dbReference type="GO" id="GO:0004764">
    <property type="term" value="F:shikimate 3-dehydrogenase (NADP+) activity"/>
    <property type="evidence" value="ECO:0007669"/>
    <property type="project" value="UniProtKB-UniRule"/>
</dbReference>
<dbReference type="HAMAP" id="MF_00222">
    <property type="entry name" value="Shikimate_DH_AroE"/>
    <property type="match status" value="1"/>
</dbReference>
<sequence length="268" mass="28809">MHRLAVLGHPVGHSQSPRIHQAFASQVGIDIRYDKIQPPLDGFEARAREFIAAGAKGFNITVPFKFDAYQLADTVSDSARIAEAVNTIRVQADGKLVGDNTDGPGLVTDITVNLGWRLRGKRVLVLGAGGAVRGVLGHLLAAEPECLHLWNRTPAKSAVLVDQFDGLEHFASGDELESAYDLVINGTSAGLTGRLPAIPARVIGRNSCVYDMVYSDQTTDFNQWCQANSALATSDGLGMLVEQAALAFEIWFGLKVKTEPVIAMLRAT</sequence>
<evidence type="ECO:0000256" key="6">
    <source>
        <dbReference type="ARBA" id="ARBA00023141"/>
    </source>
</evidence>
<evidence type="ECO:0000259" key="9">
    <source>
        <dbReference type="Pfam" id="PF01488"/>
    </source>
</evidence>
<feature type="binding site" evidence="8">
    <location>
        <position position="102"/>
    </location>
    <ligand>
        <name>shikimate</name>
        <dbReference type="ChEBI" id="CHEBI:36208"/>
    </ligand>
</feature>
<feature type="binding site" evidence="8">
    <location>
        <position position="77"/>
    </location>
    <ligand>
        <name>NADP(+)</name>
        <dbReference type="ChEBI" id="CHEBI:58349"/>
    </ligand>
</feature>
<organism evidence="12 13">
    <name type="scientific">SAR86 cluster bacterium</name>
    <dbReference type="NCBI Taxonomy" id="2030880"/>
    <lineage>
        <taxon>Bacteria</taxon>
        <taxon>Pseudomonadati</taxon>
        <taxon>Pseudomonadota</taxon>
        <taxon>Gammaproteobacteria</taxon>
        <taxon>SAR86 cluster</taxon>
    </lineage>
</organism>
<feature type="active site" description="Proton acceptor" evidence="8">
    <location>
        <position position="65"/>
    </location>
</feature>
<evidence type="ECO:0000256" key="2">
    <source>
        <dbReference type="ARBA" id="ARBA00012962"/>
    </source>
</evidence>
<feature type="binding site" evidence="8">
    <location>
        <position position="214"/>
    </location>
    <ligand>
        <name>shikimate</name>
        <dbReference type="ChEBI" id="CHEBI:36208"/>
    </ligand>
</feature>
<dbReference type="InterPro" id="IPR041121">
    <property type="entry name" value="SDH_C"/>
</dbReference>
<dbReference type="Gene3D" id="3.40.50.10860">
    <property type="entry name" value="Leucine Dehydrogenase, chain A, domain 1"/>
    <property type="match status" value="1"/>
</dbReference>
<comment type="pathway">
    <text evidence="1 8">Metabolic intermediate biosynthesis; chorismate biosynthesis; chorismate from D-erythrose 4-phosphate and phosphoenolpyruvate: step 4/7.</text>
</comment>
<dbReference type="AlphaFoldDB" id="A0A972VW35"/>
<comment type="subunit">
    <text evidence="8">Homodimer.</text>
</comment>
<dbReference type="Proteomes" id="UP000754644">
    <property type="component" value="Unassembled WGS sequence"/>
</dbReference>
<feature type="binding site" evidence="8">
    <location>
        <begin position="127"/>
        <end position="131"/>
    </location>
    <ligand>
        <name>NADP(+)</name>
        <dbReference type="ChEBI" id="CHEBI:58349"/>
    </ligand>
</feature>
<feature type="domain" description="Shikimate dehydrogenase substrate binding N-terminal" evidence="10">
    <location>
        <begin position="6"/>
        <end position="88"/>
    </location>
</feature>
<dbReference type="InterPro" id="IPR046346">
    <property type="entry name" value="Aminoacid_DH-like_N_sf"/>
</dbReference>
<feature type="binding site" evidence="8">
    <location>
        <begin position="151"/>
        <end position="156"/>
    </location>
    <ligand>
        <name>NADP(+)</name>
        <dbReference type="ChEBI" id="CHEBI:58349"/>
    </ligand>
</feature>
<proteinExistence type="inferred from homology"/>
<evidence type="ECO:0000256" key="3">
    <source>
        <dbReference type="ARBA" id="ARBA00022605"/>
    </source>
</evidence>
<dbReference type="SUPFAM" id="SSF51735">
    <property type="entry name" value="NAD(P)-binding Rossmann-fold domains"/>
    <property type="match status" value="1"/>
</dbReference>
<feature type="binding site" evidence="8">
    <location>
        <position position="212"/>
    </location>
    <ligand>
        <name>NADP(+)</name>
        <dbReference type="ChEBI" id="CHEBI:58349"/>
    </ligand>
</feature>
<comment type="function">
    <text evidence="8">Involved in the biosynthesis of the chorismate, which leads to the biosynthesis of aromatic amino acids. Catalyzes the reversible NADPH linked reduction of 3-dehydroshikimate (DHSA) to yield shikimate (SA).</text>
</comment>
<evidence type="ECO:0000256" key="8">
    <source>
        <dbReference type="HAMAP-Rule" id="MF_00222"/>
    </source>
</evidence>
<accession>A0A972VW35</accession>
<dbReference type="EC" id="1.1.1.25" evidence="2 8"/>
<dbReference type="InterPro" id="IPR013708">
    <property type="entry name" value="Shikimate_DH-bd_N"/>
</dbReference>
<keyword evidence="3 8" id="KW-0028">Amino-acid biosynthesis</keyword>
<evidence type="ECO:0000259" key="10">
    <source>
        <dbReference type="Pfam" id="PF08501"/>
    </source>
</evidence>
<feature type="domain" description="SDH C-terminal" evidence="11">
    <location>
        <begin position="236"/>
        <end position="262"/>
    </location>
</feature>
<feature type="binding site" evidence="8">
    <location>
        <begin position="14"/>
        <end position="16"/>
    </location>
    <ligand>
        <name>shikimate</name>
        <dbReference type="ChEBI" id="CHEBI:36208"/>
    </ligand>
</feature>
<feature type="domain" description="Quinate/shikimate 5-dehydrogenase/glutamyl-tRNA reductase" evidence="9">
    <location>
        <begin position="117"/>
        <end position="189"/>
    </location>
</feature>